<evidence type="ECO:0000313" key="1">
    <source>
        <dbReference type="EMBL" id="CAG8834503.1"/>
    </source>
</evidence>
<proteinExistence type="predicted"/>
<reference evidence="1 2" key="1">
    <citation type="submission" date="2021-06" db="EMBL/GenBank/DDBJ databases">
        <authorList>
            <person name="Kallberg Y."/>
            <person name="Tangrot J."/>
            <person name="Rosling A."/>
        </authorList>
    </citation>
    <scope>NUCLEOTIDE SEQUENCE [LARGE SCALE GENOMIC DNA]</scope>
    <source>
        <strain evidence="1 2">120-4 pot B 10/14</strain>
    </source>
</reference>
<dbReference type="PANTHER" id="PTHR45737">
    <property type="entry name" value="VON WILLEBRAND FACTOR A DOMAIN-CONTAINING PROTEIN 5A"/>
    <property type="match status" value="1"/>
</dbReference>
<organism evidence="1 2">
    <name type="scientific">Gigaspora margarita</name>
    <dbReference type="NCBI Taxonomy" id="4874"/>
    <lineage>
        <taxon>Eukaryota</taxon>
        <taxon>Fungi</taxon>
        <taxon>Fungi incertae sedis</taxon>
        <taxon>Mucoromycota</taxon>
        <taxon>Glomeromycotina</taxon>
        <taxon>Glomeromycetes</taxon>
        <taxon>Diversisporales</taxon>
        <taxon>Gigasporaceae</taxon>
        <taxon>Gigaspora</taxon>
    </lineage>
</organism>
<evidence type="ECO:0000313" key="2">
    <source>
        <dbReference type="Proteomes" id="UP000789901"/>
    </source>
</evidence>
<name>A0ABN7WKD8_GIGMA</name>
<dbReference type="PANTHER" id="PTHR45737:SF6">
    <property type="entry name" value="VON WILLEBRAND FACTOR A DOMAIN-CONTAINING PROTEIN 5A"/>
    <property type="match status" value="1"/>
</dbReference>
<accession>A0ABN7WKD8</accession>
<dbReference type="Proteomes" id="UP000789901">
    <property type="component" value="Unassembled WGS sequence"/>
</dbReference>
<feature type="non-terminal residue" evidence="1">
    <location>
        <position position="1"/>
    </location>
</feature>
<protein>
    <submittedName>
        <fullName evidence="1">17503_t:CDS:1</fullName>
    </submittedName>
</protein>
<dbReference type="EMBL" id="CAJVQB010049491">
    <property type="protein sequence ID" value="CAG8834503.1"/>
    <property type="molecule type" value="Genomic_DNA"/>
</dbReference>
<keyword evidence="2" id="KW-1185">Reference proteome</keyword>
<comment type="caution">
    <text evidence="1">The sequence shown here is derived from an EMBL/GenBank/DDBJ whole genome shotgun (WGS) entry which is preliminary data.</text>
</comment>
<sequence>NLSYLKKAAPKHESLWKDKYDKARDYLSKQIGDANAEKELLDCADNYVIENCTKKVITDKKKNAVVAVQDSTTPEKCNDAVSHQKDDGSFEISDTVCKEIDVPVADVVPTAKKYSQNKKLKSPDSEPWWKTALTLSYLKVAAPHHKKLWEDKEKKAREYLSEQIGDAVAEKELLDCADKYVVDNVTKKVEKDHKKDKAITIVQDAASPDKCQEIVSKQKDDGSIELDDSVCKELDAPKEDIITAIKKKITNTKLQLPEYSTSIGTAINLAYLKNAASQHEGEWRDKYNKAREYLSKQIGNKDAEEELIKCADDYVVDKATDKVIEEKKRDVIELKKDEIPKAEKGKSFFGGLYETVSSKIGDIGDQIGDALTFDKDKHDDHEKAEALIIVEESATPEKCKEIVSGQKDDGSIELCDTVCDELDAPKEEIITTIHKNIKNNKLKSPELISTAVNLSYLKKAAPKHEGLWRDKYNKAREYLSKQIGDANAEKELLECADNYVIDHSIKKVIKDKKKNAVVKLQDSTTPEKCNDVISNQKDDGSFEVSETICKEIDIPVDVVPVVKKETQNEKLKSPESEPWWKTALTLSYLKVAAPDHKKLWEDKDKKARKYLSEQIGDAELEKELLDCADKYVVDNVTKKVEKDHKKEVAITIVQEAASPDKCQEIVSKQKDDGSIELDDSLCNELNVPKENIITSLKRNLSNKLQLPKLPSLIPTAVNLSYLKNVAPQHEGDLKDKYNKAREYLSKQIGNNDAEEELIKCADEYVVDKVTDKVIEEKKQDVIDLKKDEIPKTEKSKSFFGGIYEAATKFGDQIEKAITFDKDKHDDHEKAEALIVVEESATPEKCKEIVSHQNEDGSIELVDTVCHDLDVPKEEIITTIQKKITNDKLKSPEVISTAINLSYLKKTAPKHEGLWRDKYNKAREYLSKLIGDENAEKELLDCADNYVVDNSTKKVIKDKKRNAVATLQNSTTPEKCDDAASSQKDDGSFEVSETICKEIDVPFVDVVPTVKKSTQNKKLKSPDSEPWWKTALTLSYLKVAAPHHKKLWEDKEKKAREYLSEQIGDTATEKELLDCTDKYVVDNVTKKVEKEHKKDVAITIVQDAASPDKCQEIVSKQKDDGSIELDDSVCKELDVPKEDIITTIKKNITNTKLKLPEYSTNLETAINLAYLKNAA</sequence>
<feature type="non-terminal residue" evidence="1">
    <location>
        <position position="1174"/>
    </location>
</feature>
<gene>
    <name evidence="1" type="ORF">GMARGA_LOCUS32092</name>
</gene>